<dbReference type="AlphaFoldDB" id="A0A5R9JEV5"/>
<dbReference type="SUPFAM" id="SSF51445">
    <property type="entry name" value="(Trans)glycosidases"/>
    <property type="match status" value="1"/>
</dbReference>
<keyword evidence="5 7" id="KW-0326">Glycosidase</keyword>
<reference evidence="7 8" key="1">
    <citation type="submission" date="2019-05" db="EMBL/GenBank/DDBJ databases">
        <authorList>
            <person name="Pankratov T."/>
            <person name="Grouzdev D."/>
        </authorList>
    </citation>
    <scope>NUCLEOTIDE SEQUENCE [LARGE SCALE GENOMIC DNA]</scope>
    <source>
        <strain evidence="7 8">KEBCLARHB70R</strain>
    </source>
</reference>
<dbReference type="InterPro" id="IPR017853">
    <property type="entry name" value="GH"/>
</dbReference>
<evidence type="ECO:0000256" key="5">
    <source>
        <dbReference type="ARBA" id="ARBA00023295"/>
    </source>
</evidence>
<dbReference type="EC" id="3.2.1.52" evidence="3"/>
<proteinExistence type="inferred from homology"/>
<keyword evidence="8" id="KW-1185">Reference proteome</keyword>
<name>A0A5R9JEV5_9PROT</name>
<dbReference type="InterPro" id="IPR050226">
    <property type="entry name" value="NagZ_Beta-hexosaminidase"/>
</dbReference>
<evidence type="ECO:0000256" key="2">
    <source>
        <dbReference type="ARBA" id="ARBA00005336"/>
    </source>
</evidence>
<comment type="caution">
    <text evidence="7">The sequence shown here is derived from an EMBL/GenBank/DDBJ whole genome shotgun (WGS) entry which is preliminary data.</text>
</comment>
<dbReference type="GO" id="GO:0005975">
    <property type="term" value="P:carbohydrate metabolic process"/>
    <property type="evidence" value="ECO:0007669"/>
    <property type="project" value="InterPro"/>
</dbReference>
<dbReference type="Gene3D" id="3.20.20.300">
    <property type="entry name" value="Glycoside hydrolase, family 3, N-terminal domain"/>
    <property type="match status" value="1"/>
</dbReference>
<feature type="domain" description="Glycoside hydrolase family 3 N-terminal" evidence="6">
    <location>
        <begin position="31"/>
        <end position="293"/>
    </location>
</feature>
<dbReference type="InterPro" id="IPR036962">
    <property type="entry name" value="Glyco_hydro_3_N_sf"/>
</dbReference>
<evidence type="ECO:0000313" key="8">
    <source>
        <dbReference type="Proteomes" id="UP000305654"/>
    </source>
</evidence>
<protein>
    <recommendedName>
        <fullName evidence="3">beta-N-acetylhexosaminidase</fullName>
        <ecNumber evidence="3">3.2.1.52</ecNumber>
    </recommendedName>
</protein>
<dbReference type="PANTHER" id="PTHR30480:SF13">
    <property type="entry name" value="BETA-HEXOSAMINIDASE"/>
    <property type="match status" value="1"/>
</dbReference>
<evidence type="ECO:0000313" key="7">
    <source>
        <dbReference type="EMBL" id="TLU72838.1"/>
    </source>
</evidence>
<gene>
    <name evidence="7" type="primary">nagZ</name>
    <name evidence="7" type="ORF">FE263_10380</name>
</gene>
<comment type="similarity">
    <text evidence="2">Belongs to the glycosyl hydrolase 3 family.</text>
</comment>
<organism evidence="7 8">
    <name type="scientific">Lichenicoccus roseus</name>
    <dbReference type="NCBI Taxonomy" id="2683649"/>
    <lineage>
        <taxon>Bacteria</taxon>
        <taxon>Pseudomonadati</taxon>
        <taxon>Pseudomonadota</taxon>
        <taxon>Alphaproteobacteria</taxon>
        <taxon>Acetobacterales</taxon>
        <taxon>Acetobacteraceae</taxon>
        <taxon>Lichenicoccus</taxon>
    </lineage>
</organism>
<dbReference type="OrthoDB" id="9786661at2"/>
<comment type="catalytic activity">
    <reaction evidence="1">
        <text>Hydrolysis of terminal non-reducing N-acetyl-D-hexosamine residues in N-acetyl-beta-D-hexosaminides.</text>
        <dbReference type="EC" id="3.2.1.52"/>
    </reaction>
</comment>
<dbReference type="GO" id="GO:0009254">
    <property type="term" value="P:peptidoglycan turnover"/>
    <property type="evidence" value="ECO:0007669"/>
    <property type="project" value="TreeGrafter"/>
</dbReference>
<evidence type="ECO:0000256" key="3">
    <source>
        <dbReference type="ARBA" id="ARBA00012663"/>
    </source>
</evidence>
<evidence type="ECO:0000256" key="1">
    <source>
        <dbReference type="ARBA" id="ARBA00001231"/>
    </source>
</evidence>
<dbReference type="NCBIfam" id="NF003740">
    <property type="entry name" value="PRK05337.1"/>
    <property type="match status" value="1"/>
</dbReference>
<dbReference type="EMBL" id="VCDI01000003">
    <property type="protein sequence ID" value="TLU72838.1"/>
    <property type="molecule type" value="Genomic_DNA"/>
</dbReference>
<dbReference type="InterPro" id="IPR001764">
    <property type="entry name" value="Glyco_hydro_3_N"/>
</dbReference>
<dbReference type="GO" id="GO:0004563">
    <property type="term" value="F:beta-N-acetylhexosaminidase activity"/>
    <property type="evidence" value="ECO:0007669"/>
    <property type="project" value="UniProtKB-EC"/>
</dbReference>
<dbReference type="PANTHER" id="PTHR30480">
    <property type="entry name" value="BETA-HEXOSAMINIDASE-RELATED"/>
    <property type="match status" value="1"/>
</dbReference>
<dbReference type="Proteomes" id="UP000305654">
    <property type="component" value="Unassembled WGS sequence"/>
</dbReference>
<dbReference type="Pfam" id="PF00933">
    <property type="entry name" value="Glyco_hydro_3"/>
    <property type="match status" value="1"/>
</dbReference>
<evidence type="ECO:0000259" key="6">
    <source>
        <dbReference type="Pfam" id="PF00933"/>
    </source>
</evidence>
<accession>A0A5R9JEV5</accession>
<evidence type="ECO:0000256" key="4">
    <source>
        <dbReference type="ARBA" id="ARBA00022801"/>
    </source>
</evidence>
<keyword evidence="4 7" id="KW-0378">Hydrolase</keyword>
<sequence>MAAPLAAIVGVSGPELTPAEAGLLGRCAPLGVILFRRNILSAAQLKALIASIRAVLPPDGLLMVDQEGGRVARLRPPQWLAHPPAAWIGRLHERDPAGGIRAAWLTGALIGIDCRQAGFDVVAAPVLDRRVAGANDVIGDRALGRVPQAIADLGQAVARGLLAAGVHPVAKHVPGHGRAVLDSHLAMPELDRIEPDDLEPFRLLAWLPWMMTAHIRFRHDDAANPATWSRPILQGVVRGRIGYRNLLVSDDLAMQALSGPAGARAAAALEAGCDIALHCSGVFEETADVLARVRPLDAPALHRLAAARATVEQHRRPLDARLLAAERDGLLC</sequence>